<evidence type="ECO:0000256" key="1">
    <source>
        <dbReference type="SAM" id="MobiDB-lite"/>
    </source>
</evidence>
<name>A0A6J4UGR2_9ACTN</name>
<gene>
    <name evidence="2" type="ORF">AVDCRST_MAG79-2479</name>
</gene>
<feature type="compositionally biased region" description="Basic residues" evidence="1">
    <location>
        <begin position="284"/>
        <end position="298"/>
    </location>
</feature>
<reference evidence="2" key="1">
    <citation type="submission" date="2020-02" db="EMBL/GenBank/DDBJ databases">
        <authorList>
            <person name="Meier V. D."/>
        </authorList>
    </citation>
    <scope>NUCLEOTIDE SEQUENCE</scope>
    <source>
        <strain evidence="2">AVDCRST_MAG79</strain>
    </source>
</reference>
<feature type="compositionally biased region" description="Basic and acidic residues" evidence="1">
    <location>
        <begin position="1"/>
        <end position="23"/>
    </location>
</feature>
<feature type="region of interest" description="Disordered" evidence="1">
    <location>
        <begin position="1"/>
        <end position="342"/>
    </location>
</feature>
<proteinExistence type="predicted"/>
<feature type="compositionally biased region" description="Basic residues" evidence="1">
    <location>
        <begin position="91"/>
        <end position="113"/>
    </location>
</feature>
<feature type="non-terminal residue" evidence="2">
    <location>
        <position position="342"/>
    </location>
</feature>
<feature type="non-terminal residue" evidence="2">
    <location>
        <position position="1"/>
    </location>
</feature>
<feature type="compositionally biased region" description="Basic and acidic residues" evidence="1">
    <location>
        <begin position="243"/>
        <end position="260"/>
    </location>
</feature>
<feature type="compositionally biased region" description="Basic and acidic residues" evidence="1">
    <location>
        <begin position="219"/>
        <end position="233"/>
    </location>
</feature>
<protein>
    <submittedName>
        <fullName evidence="2">Uncharacterized protein</fullName>
    </submittedName>
</protein>
<dbReference type="EMBL" id="CADCWC010000375">
    <property type="protein sequence ID" value="CAA9548165.1"/>
    <property type="molecule type" value="Genomic_DNA"/>
</dbReference>
<feature type="compositionally biased region" description="Basic residues" evidence="1">
    <location>
        <begin position="30"/>
        <end position="50"/>
    </location>
</feature>
<accession>A0A6J4UGR2</accession>
<dbReference type="AlphaFoldDB" id="A0A6J4UGR2"/>
<feature type="compositionally biased region" description="Basic residues" evidence="1">
    <location>
        <begin position="209"/>
        <end position="218"/>
    </location>
</feature>
<evidence type="ECO:0000313" key="2">
    <source>
        <dbReference type="EMBL" id="CAA9548165.1"/>
    </source>
</evidence>
<organism evidence="2">
    <name type="scientific">uncultured Thermoleophilia bacterium</name>
    <dbReference type="NCBI Taxonomy" id="1497501"/>
    <lineage>
        <taxon>Bacteria</taxon>
        <taxon>Bacillati</taxon>
        <taxon>Actinomycetota</taxon>
        <taxon>Thermoleophilia</taxon>
        <taxon>environmental samples</taxon>
    </lineage>
</organism>
<feature type="compositionally biased region" description="Basic residues" evidence="1">
    <location>
        <begin position="174"/>
        <end position="185"/>
    </location>
</feature>
<feature type="compositionally biased region" description="Basic and acidic residues" evidence="1">
    <location>
        <begin position="51"/>
        <end position="60"/>
    </location>
</feature>
<feature type="compositionally biased region" description="Low complexity" evidence="1">
    <location>
        <begin position="189"/>
        <end position="202"/>
    </location>
</feature>
<sequence>RGRHPDRREAALRRREHVLRQLRGEPAPAPRHRLRPPARPAPRGRRGQRVRRLEEPEPRHVPGALPARPDGPRHGRGRPRGAVLEPQGRERRQRARRRRGRRHPGRVRPRRQGLRGPGGVQRGGARDGGLVQRQRHVLRGPDGRRRRGLDLVGPAPSDERPAVQPPALLGPRRGQGRLRAQHRLRRGVDPAGARAAGAGRRSAGAERGHRARERHAPRRQRDAVHPAAREARALPRRVARLHRGPDRRLPGRDAAERQAAGDHQGAPRRRLRGGVPAQGPERRLLRRRPRPRHPRRGGRPTGPGRAGGRPRPVARAGVRRGRDAARLGRRRVPPAAAPPARL</sequence>